<evidence type="ECO:0000256" key="1">
    <source>
        <dbReference type="ARBA" id="ARBA00004651"/>
    </source>
</evidence>
<dbReference type="Proteomes" id="UP001157034">
    <property type="component" value="Unassembled WGS sequence"/>
</dbReference>
<dbReference type="InterPro" id="IPR032818">
    <property type="entry name" value="DedA-like"/>
</dbReference>
<feature type="transmembrane region" description="Helical" evidence="7">
    <location>
        <begin position="145"/>
        <end position="165"/>
    </location>
</feature>
<organism evidence="9 10">
    <name type="scientific">Pseudolysinimonas kribbensis</name>
    <dbReference type="NCBI Taxonomy" id="433641"/>
    <lineage>
        <taxon>Bacteria</taxon>
        <taxon>Bacillati</taxon>
        <taxon>Actinomycetota</taxon>
        <taxon>Actinomycetes</taxon>
        <taxon>Micrococcales</taxon>
        <taxon>Microbacteriaceae</taxon>
        <taxon>Pseudolysinimonas</taxon>
    </lineage>
</organism>
<protein>
    <submittedName>
        <fullName evidence="9">Membrane protein</fullName>
    </submittedName>
</protein>
<dbReference type="EMBL" id="BSVB01000001">
    <property type="protein sequence ID" value="GMA94683.1"/>
    <property type="molecule type" value="Genomic_DNA"/>
</dbReference>
<evidence type="ECO:0000256" key="5">
    <source>
        <dbReference type="ARBA" id="ARBA00022989"/>
    </source>
</evidence>
<feature type="transmembrane region" description="Helical" evidence="7">
    <location>
        <begin position="171"/>
        <end position="190"/>
    </location>
</feature>
<keyword evidence="5 7" id="KW-1133">Transmembrane helix</keyword>
<accession>A0ABQ6K542</accession>
<dbReference type="Pfam" id="PF09335">
    <property type="entry name" value="VTT_dom"/>
    <property type="match status" value="1"/>
</dbReference>
<comment type="subcellular location">
    <subcellularLocation>
        <location evidence="1 7">Cell membrane</location>
        <topology evidence="1 7">Multi-pass membrane protein</topology>
    </subcellularLocation>
</comment>
<evidence type="ECO:0000313" key="9">
    <source>
        <dbReference type="EMBL" id="GMA94683.1"/>
    </source>
</evidence>
<evidence type="ECO:0000259" key="8">
    <source>
        <dbReference type="Pfam" id="PF09335"/>
    </source>
</evidence>
<dbReference type="RefSeq" id="WP_284253581.1">
    <property type="nucleotide sequence ID" value="NZ_BAAAQO010000002.1"/>
</dbReference>
<keyword evidence="10" id="KW-1185">Reference proteome</keyword>
<reference evidence="10" key="1">
    <citation type="journal article" date="2019" name="Int. J. Syst. Evol. Microbiol.">
        <title>The Global Catalogue of Microorganisms (GCM) 10K type strain sequencing project: providing services to taxonomists for standard genome sequencing and annotation.</title>
        <authorList>
            <consortium name="The Broad Institute Genomics Platform"/>
            <consortium name="The Broad Institute Genome Sequencing Center for Infectious Disease"/>
            <person name="Wu L."/>
            <person name="Ma J."/>
        </authorList>
    </citation>
    <scope>NUCLEOTIDE SEQUENCE [LARGE SCALE GENOMIC DNA]</scope>
    <source>
        <strain evidence="10">NBRC 108894</strain>
    </source>
</reference>
<dbReference type="InterPro" id="IPR032816">
    <property type="entry name" value="VTT_dom"/>
</dbReference>
<dbReference type="PANTHER" id="PTHR30353:SF0">
    <property type="entry name" value="TRANSMEMBRANE PROTEIN"/>
    <property type="match status" value="1"/>
</dbReference>
<sequence>MNLTTILVAVGPAALVVIGAMVFIENGLLFPFLPGDSLIFAAAIIAVPLHVPWYLIVAIAAGCAIGGAEVGFAIGRRYGRRLFKPDARLFKTRYLEEADRFFARWGRGSIVLARFVPIVRTYISPAIGASTVAHRTFSIWNALGGLVWAALLGTAGLFLGSIPWVAGNIEWIALGIIIVSVGPILITALVRRHRAKAAES</sequence>
<evidence type="ECO:0000256" key="4">
    <source>
        <dbReference type="ARBA" id="ARBA00022692"/>
    </source>
</evidence>
<keyword evidence="3 7" id="KW-1003">Cell membrane</keyword>
<keyword evidence="6 7" id="KW-0472">Membrane</keyword>
<feature type="transmembrane region" description="Helical" evidence="7">
    <location>
        <begin position="6"/>
        <end position="24"/>
    </location>
</feature>
<evidence type="ECO:0000256" key="2">
    <source>
        <dbReference type="ARBA" id="ARBA00010792"/>
    </source>
</evidence>
<evidence type="ECO:0000256" key="7">
    <source>
        <dbReference type="RuleBase" id="RU367016"/>
    </source>
</evidence>
<feature type="transmembrane region" description="Helical" evidence="7">
    <location>
        <begin position="53"/>
        <end position="74"/>
    </location>
</feature>
<dbReference type="PANTHER" id="PTHR30353">
    <property type="entry name" value="INNER MEMBRANE PROTEIN DEDA-RELATED"/>
    <property type="match status" value="1"/>
</dbReference>
<feature type="domain" description="VTT" evidence="8">
    <location>
        <begin position="33"/>
        <end position="156"/>
    </location>
</feature>
<evidence type="ECO:0000256" key="6">
    <source>
        <dbReference type="ARBA" id="ARBA00023136"/>
    </source>
</evidence>
<name>A0ABQ6K542_9MICO</name>
<gene>
    <name evidence="9" type="ORF">GCM10025881_15070</name>
</gene>
<comment type="caution">
    <text evidence="9">The sequence shown here is derived from an EMBL/GenBank/DDBJ whole genome shotgun (WGS) entry which is preliminary data.</text>
</comment>
<evidence type="ECO:0000256" key="3">
    <source>
        <dbReference type="ARBA" id="ARBA00022475"/>
    </source>
</evidence>
<evidence type="ECO:0000313" key="10">
    <source>
        <dbReference type="Proteomes" id="UP001157034"/>
    </source>
</evidence>
<proteinExistence type="inferred from homology"/>
<keyword evidence="4 7" id="KW-0812">Transmembrane</keyword>
<comment type="similarity">
    <text evidence="2 7">Belongs to the DedA family.</text>
</comment>